<name>A0A6C0HLC7_9ZZZZ</name>
<proteinExistence type="predicted"/>
<protein>
    <submittedName>
        <fullName evidence="2">Uncharacterized protein</fullName>
    </submittedName>
</protein>
<dbReference type="AlphaFoldDB" id="A0A6C0HLC7"/>
<sequence length="108" mass="11470">MLSNILAQGIAAGPIAAMASALISNGKSNFANVIQPTQSASLPSTATTVTVIIILIIIFILWVLTVVGVYRITDSKSEAGLYCVFGSIYLLLAVLYYGFSGYKFCKVK</sequence>
<reference evidence="2" key="1">
    <citation type="journal article" date="2020" name="Nature">
        <title>Giant virus diversity and host interactions through global metagenomics.</title>
        <authorList>
            <person name="Schulz F."/>
            <person name="Roux S."/>
            <person name="Paez-Espino D."/>
            <person name="Jungbluth S."/>
            <person name="Walsh D.A."/>
            <person name="Denef V.J."/>
            <person name="McMahon K.D."/>
            <person name="Konstantinidis K.T."/>
            <person name="Eloe-Fadrosh E.A."/>
            <person name="Kyrpides N.C."/>
            <person name="Woyke T."/>
        </authorList>
    </citation>
    <scope>NUCLEOTIDE SEQUENCE</scope>
    <source>
        <strain evidence="2">GVMAG-M-3300023184-13</strain>
    </source>
</reference>
<keyword evidence="1" id="KW-0472">Membrane</keyword>
<accession>A0A6C0HLC7</accession>
<evidence type="ECO:0000313" key="2">
    <source>
        <dbReference type="EMBL" id="QHT81214.1"/>
    </source>
</evidence>
<keyword evidence="1" id="KW-1133">Transmembrane helix</keyword>
<keyword evidence="1" id="KW-0812">Transmembrane</keyword>
<feature type="transmembrane region" description="Helical" evidence="1">
    <location>
        <begin position="79"/>
        <end position="99"/>
    </location>
</feature>
<feature type="transmembrane region" description="Helical" evidence="1">
    <location>
        <begin position="45"/>
        <end position="67"/>
    </location>
</feature>
<organism evidence="2">
    <name type="scientific">viral metagenome</name>
    <dbReference type="NCBI Taxonomy" id="1070528"/>
    <lineage>
        <taxon>unclassified sequences</taxon>
        <taxon>metagenomes</taxon>
        <taxon>organismal metagenomes</taxon>
    </lineage>
</organism>
<evidence type="ECO:0000256" key="1">
    <source>
        <dbReference type="SAM" id="Phobius"/>
    </source>
</evidence>
<dbReference type="EMBL" id="MN739979">
    <property type="protein sequence ID" value="QHT81214.1"/>
    <property type="molecule type" value="Genomic_DNA"/>
</dbReference>